<evidence type="ECO:0000256" key="1">
    <source>
        <dbReference type="SAM" id="SignalP"/>
    </source>
</evidence>
<dbReference type="KEGG" id="psti:SOO65_16135"/>
<evidence type="ECO:0000313" key="3">
    <source>
        <dbReference type="Proteomes" id="UP001324634"/>
    </source>
</evidence>
<evidence type="ECO:0008006" key="4">
    <source>
        <dbReference type="Google" id="ProtNLM"/>
    </source>
</evidence>
<sequence length="699" mass="79100">MKVWMLVLLTMSYSAFASEFTHIKLIPEFEHYLTHGETKSPQKLKSAKAMSANDNSFVATFESRMMGALLGVSKGTISNPIPVDGEESPLYEEIRRHLESAHQQLGADQVANINRLNQQFNLGSSNFSGFSWQKPFGVVHVYVDRQVTPNLFGTNWLIQDTFNFYIEATTLLERLNEEGLSNMSATEIAAFAGITFSRVYTYYHYANSYQEGLQADYGKLFLSFAKFNQSGLESMAHEEILKREDNWTASAGGIISTPPLYNISFSGGVLAQFDLQQMTSVSNTNTQDQRFKIGISSKKTTSAGATAELQLDFFKLLKFSLLRFDLNYEYASGKEITLGLNNDQWQHVKNDSAEYAEFKQVLRGHSTVKELEPYVVRLDESSSSSLESRGSILLWGKMQKSKTEQIRVIKDDTVRVFFKNYSQNVKVVQNFLSRIFSAIIYKLLKLPVGATNAAIYSRQLTMEYEATHAQATDPKINRIDGTEQFSFVLTQYYDANRTDRWIDRGFKNDMIWFVDNFTTLPKDYKTSIRSEQLKGPMRAESNLRVEKAGFDYLLASSENSVFYQLAVVCESKKKDDWAREDRRSSMLNRSQTGNEDCVKDMGLKYLSFRSDYLSNHLKPSLAKFKSFITQYYKEAGNIASLQALFGVDNTFINGTLQARTSMGTSFTTSFSAGQFRGLGVIDNVKRTTGSRAVASIVSE</sequence>
<feature type="chain" id="PRO_5043567758" description="MACPF domain-containing protein" evidence="1">
    <location>
        <begin position="18"/>
        <end position="699"/>
    </location>
</feature>
<accession>A0AAX4HM29</accession>
<organism evidence="2 3">
    <name type="scientific">Peredibacter starrii</name>
    <dbReference type="NCBI Taxonomy" id="28202"/>
    <lineage>
        <taxon>Bacteria</taxon>
        <taxon>Pseudomonadati</taxon>
        <taxon>Bdellovibrionota</taxon>
        <taxon>Bacteriovoracia</taxon>
        <taxon>Bacteriovoracales</taxon>
        <taxon>Bacteriovoracaceae</taxon>
        <taxon>Peredibacter</taxon>
    </lineage>
</organism>
<feature type="signal peptide" evidence="1">
    <location>
        <begin position="1"/>
        <end position="17"/>
    </location>
</feature>
<evidence type="ECO:0000313" key="2">
    <source>
        <dbReference type="EMBL" id="WPU64223.1"/>
    </source>
</evidence>
<proteinExistence type="predicted"/>
<keyword evidence="1" id="KW-0732">Signal</keyword>
<reference evidence="2 3" key="1">
    <citation type="submission" date="2023-11" db="EMBL/GenBank/DDBJ databases">
        <title>Peredibacter starrii A3.12.</title>
        <authorList>
            <person name="Mitchell R.J."/>
        </authorList>
    </citation>
    <scope>NUCLEOTIDE SEQUENCE [LARGE SCALE GENOMIC DNA]</scope>
    <source>
        <strain evidence="2 3">A3.12</strain>
    </source>
</reference>
<gene>
    <name evidence="2" type="ORF">SOO65_16135</name>
</gene>
<dbReference type="RefSeq" id="WP_321392610.1">
    <property type="nucleotide sequence ID" value="NZ_CP139487.1"/>
</dbReference>
<dbReference type="AlphaFoldDB" id="A0AAX4HM29"/>
<keyword evidence="3" id="KW-1185">Reference proteome</keyword>
<dbReference type="Proteomes" id="UP001324634">
    <property type="component" value="Chromosome"/>
</dbReference>
<name>A0AAX4HM29_9BACT</name>
<protein>
    <recommendedName>
        <fullName evidence="4">MACPF domain-containing protein</fullName>
    </recommendedName>
</protein>
<dbReference type="EMBL" id="CP139487">
    <property type="protein sequence ID" value="WPU64223.1"/>
    <property type="molecule type" value="Genomic_DNA"/>
</dbReference>